<dbReference type="Proteomes" id="UP001595693">
    <property type="component" value="Unassembled WGS sequence"/>
</dbReference>
<dbReference type="RefSeq" id="WP_156358848.1">
    <property type="nucleotide sequence ID" value="NZ_JBHSAJ010000004.1"/>
</dbReference>
<proteinExistence type="predicted"/>
<evidence type="ECO:0000313" key="1">
    <source>
        <dbReference type="EMBL" id="MFC3933667.1"/>
    </source>
</evidence>
<protein>
    <recommendedName>
        <fullName evidence="3">Lipoprotein</fullName>
    </recommendedName>
</protein>
<reference evidence="2" key="1">
    <citation type="journal article" date="2019" name="Int. J. Syst. Evol. Microbiol.">
        <title>The Global Catalogue of Microorganisms (GCM) 10K type strain sequencing project: providing services to taxonomists for standard genome sequencing and annotation.</title>
        <authorList>
            <consortium name="The Broad Institute Genomics Platform"/>
            <consortium name="The Broad Institute Genome Sequencing Center for Infectious Disease"/>
            <person name="Wu L."/>
            <person name="Ma J."/>
        </authorList>
    </citation>
    <scope>NUCLEOTIDE SEQUENCE [LARGE SCALE GENOMIC DNA]</scope>
    <source>
        <strain evidence="2">CCUG 2113</strain>
    </source>
</reference>
<keyword evidence="2" id="KW-1185">Reference proteome</keyword>
<organism evidence="1 2">
    <name type="scientific">Acidovorax facilis</name>
    <dbReference type="NCBI Taxonomy" id="12917"/>
    <lineage>
        <taxon>Bacteria</taxon>
        <taxon>Pseudomonadati</taxon>
        <taxon>Pseudomonadota</taxon>
        <taxon>Betaproteobacteria</taxon>
        <taxon>Burkholderiales</taxon>
        <taxon>Comamonadaceae</taxon>
        <taxon>Acidovorax</taxon>
    </lineage>
</organism>
<evidence type="ECO:0008006" key="3">
    <source>
        <dbReference type="Google" id="ProtNLM"/>
    </source>
</evidence>
<dbReference type="EMBL" id="JBHSAJ010000004">
    <property type="protein sequence ID" value="MFC3933667.1"/>
    <property type="molecule type" value="Genomic_DNA"/>
</dbReference>
<evidence type="ECO:0000313" key="2">
    <source>
        <dbReference type="Proteomes" id="UP001595693"/>
    </source>
</evidence>
<comment type="caution">
    <text evidence="1">The sequence shown here is derived from an EMBL/GenBank/DDBJ whole genome shotgun (WGS) entry which is preliminary data.</text>
</comment>
<accession>A0ABV8D680</accession>
<gene>
    <name evidence="1" type="ORF">ACFOW3_03425</name>
</gene>
<sequence>MPVIPIIQMAQKHLFVRLFFLIGVVSLSACDFKNSEFPDKWKIDYSGKRIYELKLLFGKPDEDVSEKQFLNWIDRDEEGMKILKVVCADRCSDDEYPTRILFYRYFNNGDRSKYTVIFDGGR</sequence>
<name>A0ABV8D680_9BURK</name>